<proteinExistence type="predicted"/>
<name>A0A1G2MTN4_9BACT</name>
<evidence type="ECO:0000256" key="1">
    <source>
        <dbReference type="SAM" id="SignalP"/>
    </source>
</evidence>
<gene>
    <name evidence="2" type="ORF">A3D56_00325</name>
</gene>
<feature type="chain" id="PRO_5009583707" description="DUF5667 domain-containing protein" evidence="1">
    <location>
        <begin position="27"/>
        <end position="171"/>
    </location>
</feature>
<keyword evidence="1" id="KW-0732">Signal</keyword>
<dbReference type="EMBL" id="MHRP01000019">
    <property type="protein sequence ID" value="OHA27246.1"/>
    <property type="molecule type" value="Genomic_DNA"/>
</dbReference>
<feature type="signal peptide" evidence="1">
    <location>
        <begin position="1"/>
        <end position="26"/>
    </location>
</feature>
<dbReference type="Proteomes" id="UP000177943">
    <property type="component" value="Unassembled WGS sequence"/>
</dbReference>
<dbReference type="AlphaFoldDB" id="A0A1G2MTN4"/>
<evidence type="ECO:0000313" key="3">
    <source>
        <dbReference type="Proteomes" id="UP000177943"/>
    </source>
</evidence>
<accession>A0A1G2MTN4</accession>
<reference evidence="2 3" key="1">
    <citation type="journal article" date="2016" name="Nat. Commun.">
        <title>Thousands of microbial genomes shed light on interconnected biogeochemical processes in an aquifer system.</title>
        <authorList>
            <person name="Anantharaman K."/>
            <person name="Brown C.T."/>
            <person name="Hug L.A."/>
            <person name="Sharon I."/>
            <person name="Castelle C.J."/>
            <person name="Probst A.J."/>
            <person name="Thomas B.C."/>
            <person name="Singh A."/>
            <person name="Wilkins M.J."/>
            <person name="Karaoz U."/>
            <person name="Brodie E.L."/>
            <person name="Williams K.H."/>
            <person name="Hubbard S.S."/>
            <person name="Banfield J.F."/>
        </authorList>
    </citation>
    <scope>NUCLEOTIDE SEQUENCE [LARGE SCALE GENOMIC DNA]</scope>
</reference>
<comment type="caution">
    <text evidence="2">The sequence shown here is derived from an EMBL/GenBank/DDBJ whole genome shotgun (WGS) entry which is preliminary data.</text>
</comment>
<sequence>MRTRNIFTLAALTALLAASFASLALAQSDKGKEISEQHKSSVANVVKDLTDLAGKNTNIGEDVRAVAKEQATSSERAAKAMQAVETRGGFKTFLIGTDYKNIGALRSEIVTTENSIDRLAKARDRATDPAVKADLDVQIKALKETNTKALDFVKTNESKFSLFGWFMRLFQ</sequence>
<organism evidence="2 3">
    <name type="scientific">Candidatus Taylorbacteria bacterium RIFCSPHIGHO2_02_FULL_45_35</name>
    <dbReference type="NCBI Taxonomy" id="1802311"/>
    <lineage>
        <taxon>Bacteria</taxon>
        <taxon>Candidatus Tayloriibacteriota</taxon>
    </lineage>
</organism>
<protein>
    <recommendedName>
        <fullName evidence="4">DUF5667 domain-containing protein</fullName>
    </recommendedName>
</protein>
<evidence type="ECO:0008006" key="4">
    <source>
        <dbReference type="Google" id="ProtNLM"/>
    </source>
</evidence>
<evidence type="ECO:0000313" key="2">
    <source>
        <dbReference type="EMBL" id="OHA27246.1"/>
    </source>
</evidence>